<dbReference type="InterPro" id="IPR000504">
    <property type="entry name" value="RRM_dom"/>
</dbReference>
<name>A0A096PCG8_FUSPS</name>
<dbReference type="InterPro" id="IPR034862">
    <property type="entry name" value="Fungal_Mei2-like_RRM3"/>
</dbReference>
<dbReference type="Pfam" id="PF04059">
    <property type="entry name" value="RRM_2"/>
    <property type="match status" value="1"/>
</dbReference>
<evidence type="ECO:0000313" key="5">
    <source>
        <dbReference type="EMBL" id="CEG02399.1"/>
    </source>
</evidence>
<dbReference type="GO" id="GO:0003723">
    <property type="term" value="F:RNA binding"/>
    <property type="evidence" value="ECO:0007669"/>
    <property type="project" value="UniProtKB-UniRule"/>
</dbReference>
<dbReference type="InterPro" id="IPR007201">
    <property type="entry name" value="Mei2-like_Rrm_C"/>
</dbReference>
<gene>
    <name evidence="5" type="ORF">BN847_0030660</name>
</gene>
<keyword evidence="1 2" id="KW-0694">RNA-binding</keyword>
<protein>
    <submittedName>
        <fullName evidence="5">WGS project CBMD000000000 data, contig CS3427_c000303</fullName>
    </submittedName>
</protein>
<dbReference type="EMBL" id="CBMD010000303">
    <property type="protein sequence ID" value="CEG02399.1"/>
    <property type="molecule type" value="Genomic_DNA"/>
</dbReference>
<feature type="domain" description="RRM" evidence="4">
    <location>
        <begin position="411"/>
        <end position="495"/>
    </location>
</feature>
<evidence type="ECO:0000259" key="4">
    <source>
        <dbReference type="PROSITE" id="PS50102"/>
    </source>
</evidence>
<dbReference type="SUPFAM" id="SSF54928">
    <property type="entry name" value="RNA-binding domain, RBD"/>
    <property type="match status" value="1"/>
</dbReference>
<dbReference type="CDD" id="cd12532">
    <property type="entry name" value="RRM3_MEI2_fungi"/>
    <property type="match status" value="1"/>
</dbReference>
<feature type="region of interest" description="Disordered" evidence="3">
    <location>
        <begin position="1"/>
        <end position="30"/>
    </location>
</feature>
<dbReference type="PANTHER" id="PTHR23189">
    <property type="entry name" value="RNA RECOGNITION MOTIF-CONTAINING"/>
    <property type="match status" value="1"/>
</dbReference>
<reference evidence="5" key="1">
    <citation type="submission" date="2013-05" db="EMBL/GenBank/DDBJ databases">
        <title>Draft genome sequences of six wheat associated Fusarium spp. isolates.</title>
        <authorList>
            <person name="Moolhuijzen P.M."/>
            <person name="Manners J.M."/>
            <person name="Wilcox S."/>
            <person name="Bellgard M.I."/>
            <person name="Gardiner D.M."/>
        </authorList>
    </citation>
    <scope>NUCLEOTIDE SEQUENCE</scope>
    <source>
        <strain evidence="5">CS3427</strain>
        <strain evidence="5">CS3427</strain>
    </source>
</reference>
<sequence>MASRPGGQKTMSSPPEGPMDSVQGTPDTRLTMFSPGEGSVSYHRGGAYSTGPVAAYDAFESSVAANQDPFVDVANTGTLSPTASVFKPVSHYKGKAAAVLLPEGGLVVASALSHEMDISHRLEMCDTPTPAPEEVQAFMESLQRGGLTFFGARHVETDGSHVYVCFEDLRDSLNVNNAVRKSDKTWLPAYVKVKRERLDIGTVRLAELRQLDVAIEIKNYVAADPSHVDEIAQRVLTTFGSLFALVRTLSLHSGGFRGVVQYCKAARATNAFQHVRQMDTEGLFITLLHPEDMCQNMSDFNGGIRGPPFAPNGHRGYAASNASLLAPRAPEGNPWAPVAYQLSSGPLPRSFIPPAPSSMMNHRAPSYNVGHSMMSSYGRRGGPRYLQRAPPQRGNNVVDLYELMAGRDVRTTIMLRNIPNKVDQPLLKKIVDASSFGKYDFMYLRIDFANDCNVGYAFINFVKAEYIVDFVQARANKRWNCFRSDKVAEVSYATIQGKDCLVQKFRNSSVMLEAPHYRPKLFWTIHSDDPTLAGYEEPFPGPDNQSKMKRSVENAEHVGLFTPTVGQHFRETQRHRHSQFDRGTRLAAIEEANYEQSLVLSRYSHN</sequence>
<evidence type="ECO:0000256" key="2">
    <source>
        <dbReference type="PROSITE-ProRule" id="PRU00176"/>
    </source>
</evidence>
<comment type="caution">
    <text evidence="5">The sequence shown here is derived from an EMBL/GenBank/DDBJ whole genome shotgun (WGS) entry which is preliminary data.</text>
</comment>
<evidence type="ECO:0000256" key="1">
    <source>
        <dbReference type="ARBA" id="ARBA00022884"/>
    </source>
</evidence>
<dbReference type="PROSITE" id="PS50102">
    <property type="entry name" value="RRM"/>
    <property type="match status" value="1"/>
</dbReference>
<dbReference type="AlphaFoldDB" id="A0A096PCG8"/>
<evidence type="ECO:0000256" key="3">
    <source>
        <dbReference type="SAM" id="MobiDB-lite"/>
    </source>
</evidence>
<dbReference type="InterPro" id="IPR035979">
    <property type="entry name" value="RBD_domain_sf"/>
</dbReference>
<organism evidence="5">
    <name type="scientific">Fusarium pseudograminearum CS3427</name>
    <dbReference type="NCBI Taxonomy" id="1318457"/>
    <lineage>
        <taxon>Eukaryota</taxon>
        <taxon>Fungi</taxon>
        <taxon>Dikarya</taxon>
        <taxon>Ascomycota</taxon>
        <taxon>Pezizomycotina</taxon>
        <taxon>Sordariomycetes</taxon>
        <taxon>Hypocreomycetidae</taxon>
        <taxon>Hypocreales</taxon>
        <taxon>Nectriaceae</taxon>
        <taxon>Fusarium</taxon>
    </lineage>
</organism>
<accession>A0A096PCG8</accession>
<proteinExistence type="predicted"/>